<feature type="short sequence motif" description="GXSXG" evidence="4">
    <location>
        <begin position="54"/>
        <end position="58"/>
    </location>
</feature>
<feature type="short sequence motif" description="GXGXXG" evidence="4">
    <location>
        <begin position="27"/>
        <end position="32"/>
    </location>
</feature>
<protein>
    <submittedName>
        <fullName evidence="6">Patatin-like phospholipase family protein</fullName>
    </submittedName>
</protein>
<sequence>MSTRRKAASPDTGATPPYETVALVLQGGGALGSYQAGVYQGLHEAGIRPNWISGISIGSINAAIIAGSPEDERVERLRGFWESICRPAGFASVPWGDTLAGMFEGIPFGFGSPAMNGQLSAFQALFSGQPGFFKPRFPPPYWVHGKGAASTSFYDTTPLAATLRQYIDFDLLNAGAVRASFGVVNVRSGNFAYFDSLRHTLGPEHIMASGALPPGFPSVEIDGEHYWDGGVVSNTPLAQVLTSDTMRDTLAFQVDLWPARGALPTTLEEVAERQKDIQYSSRTRMVTDQLRRVLKLRHGLQQLLERLPERERDAPDLAEIRRLAKTPATNIINLIYESKHRERYSKDYEFGTEAMREHWESGLADIRQTLARPGILARPTQDSCFVTHDIHRNGTHTS</sequence>
<comment type="caution">
    <text evidence="7">The sequence shown here is derived from an EMBL/GenBank/DDBJ whole genome shotgun (WGS) entry which is preliminary data.</text>
</comment>
<dbReference type="Pfam" id="PF12536">
    <property type="entry name" value="DUF3734"/>
    <property type="match status" value="1"/>
</dbReference>
<keyword evidence="2 4" id="KW-0442">Lipid degradation</keyword>
<proteinExistence type="predicted"/>
<dbReference type="Gene3D" id="3.40.1090.10">
    <property type="entry name" value="Cytosolic phospholipase A2 catalytic domain"/>
    <property type="match status" value="2"/>
</dbReference>
<dbReference type="InterPro" id="IPR016035">
    <property type="entry name" value="Acyl_Trfase/lysoPLipase"/>
</dbReference>
<reference evidence="6" key="2">
    <citation type="submission" date="2022-12" db="EMBL/GenBank/DDBJ databases">
        <authorList>
            <person name="Voronina O.L."/>
            <person name="Kunda M.S."/>
            <person name="Ryzhova N."/>
            <person name="Aksenova E.I."/>
        </authorList>
    </citation>
    <scope>NUCLEOTIDE SEQUENCE</scope>
    <source>
        <strain evidence="6">SCCH136:Ach223948</strain>
    </source>
</reference>
<dbReference type="GO" id="GO:0016042">
    <property type="term" value="P:lipid catabolic process"/>
    <property type="evidence" value="ECO:0007669"/>
    <property type="project" value="UniProtKB-UniRule"/>
</dbReference>
<evidence type="ECO:0000256" key="2">
    <source>
        <dbReference type="ARBA" id="ARBA00022963"/>
    </source>
</evidence>
<keyword evidence="1 4" id="KW-0378">Hydrolase</keyword>
<dbReference type="InterPro" id="IPR002641">
    <property type="entry name" value="PNPLA_dom"/>
</dbReference>
<evidence type="ECO:0000313" key="8">
    <source>
        <dbReference type="Proteomes" id="UP000187251"/>
    </source>
</evidence>
<feature type="domain" description="PNPLA" evidence="5">
    <location>
        <begin position="23"/>
        <end position="241"/>
    </location>
</feature>
<evidence type="ECO:0000256" key="3">
    <source>
        <dbReference type="ARBA" id="ARBA00023098"/>
    </source>
</evidence>
<feature type="active site" description="Proton acceptor" evidence="4">
    <location>
        <position position="228"/>
    </location>
</feature>
<accession>A0A0M7LUD3</accession>
<dbReference type="PANTHER" id="PTHR14226">
    <property type="entry name" value="NEUROPATHY TARGET ESTERASE/SWISS CHEESE D.MELANOGASTER"/>
    <property type="match status" value="1"/>
</dbReference>
<dbReference type="OrthoDB" id="9770965at2"/>
<organism evidence="7 8">
    <name type="scientific">Alcaligenes xylosoxydans xylosoxydans</name>
    <name type="common">Achromobacter xylosoxidans</name>
    <dbReference type="NCBI Taxonomy" id="85698"/>
    <lineage>
        <taxon>Bacteria</taxon>
        <taxon>Pseudomonadati</taxon>
        <taxon>Pseudomonadota</taxon>
        <taxon>Betaproteobacteria</taxon>
        <taxon>Burkholderiales</taxon>
        <taxon>Alcaligenaceae</taxon>
        <taxon>Achromobacter</taxon>
    </lineage>
</organism>
<dbReference type="Pfam" id="PF01734">
    <property type="entry name" value="Patatin"/>
    <property type="match status" value="1"/>
</dbReference>
<dbReference type="InterPro" id="IPR050301">
    <property type="entry name" value="NTE"/>
</dbReference>
<evidence type="ECO:0000313" key="6">
    <source>
        <dbReference type="EMBL" id="MCZ8404057.1"/>
    </source>
</evidence>
<dbReference type="SUPFAM" id="SSF52151">
    <property type="entry name" value="FabD/lysophospholipase-like"/>
    <property type="match status" value="1"/>
</dbReference>
<dbReference type="EMBL" id="JAPZVI010000020">
    <property type="protein sequence ID" value="MCZ8404057.1"/>
    <property type="molecule type" value="Genomic_DNA"/>
</dbReference>
<feature type="short sequence motif" description="DGA/G" evidence="4">
    <location>
        <begin position="228"/>
        <end position="230"/>
    </location>
</feature>
<dbReference type="GeneID" id="75278493"/>
<evidence type="ECO:0000256" key="4">
    <source>
        <dbReference type="PROSITE-ProRule" id="PRU01161"/>
    </source>
</evidence>
<feature type="active site" description="Nucleophile" evidence="4">
    <location>
        <position position="56"/>
    </location>
</feature>
<evidence type="ECO:0000259" key="5">
    <source>
        <dbReference type="PROSITE" id="PS51635"/>
    </source>
</evidence>
<accession>A0A1R1JW91</accession>
<dbReference type="AlphaFoldDB" id="A0A0M7LUD3"/>
<dbReference type="PANTHER" id="PTHR14226:SF57">
    <property type="entry name" value="BLR7027 PROTEIN"/>
    <property type="match status" value="1"/>
</dbReference>
<evidence type="ECO:0000313" key="7">
    <source>
        <dbReference type="EMBL" id="OMG90075.1"/>
    </source>
</evidence>
<keyword evidence="3 4" id="KW-0443">Lipid metabolism</keyword>
<dbReference type="Proteomes" id="UP000187251">
    <property type="component" value="Unassembled WGS sequence"/>
</dbReference>
<evidence type="ECO:0000256" key="1">
    <source>
        <dbReference type="ARBA" id="ARBA00022801"/>
    </source>
</evidence>
<dbReference type="GO" id="GO:0016787">
    <property type="term" value="F:hydrolase activity"/>
    <property type="evidence" value="ECO:0007669"/>
    <property type="project" value="UniProtKB-UniRule"/>
</dbReference>
<dbReference type="PROSITE" id="PS51635">
    <property type="entry name" value="PNPLA"/>
    <property type="match status" value="1"/>
</dbReference>
<name>A0A0M7LUD3_ALCXX</name>
<dbReference type="Proteomes" id="UP001141992">
    <property type="component" value="Unassembled WGS sequence"/>
</dbReference>
<dbReference type="RefSeq" id="WP_020929030.1">
    <property type="nucleotide sequence ID" value="NZ_AP028040.1"/>
</dbReference>
<reference evidence="7 8" key="1">
    <citation type="submission" date="2016-09" db="EMBL/GenBank/DDBJ databases">
        <title>Phylogenomics of Achromobacter.</title>
        <authorList>
            <person name="Jeukens J."/>
            <person name="Freschi L."/>
            <person name="Vincent A.T."/>
            <person name="Emond-Rheault J.-G."/>
            <person name="Kukavica-Ibrulj I."/>
            <person name="Charette S.J."/>
            <person name="Levesque R.C."/>
        </authorList>
    </citation>
    <scope>NUCLEOTIDE SEQUENCE [LARGE SCALE GENOMIC DNA]</scope>
    <source>
        <strain evidence="7 8">AUS488</strain>
    </source>
</reference>
<dbReference type="CDD" id="cd07209">
    <property type="entry name" value="Pat_hypo_Ecoli_Z1214_like"/>
    <property type="match status" value="1"/>
</dbReference>
<gene>
    <name evidence="7" type="ORF">BIZ92_22680</name>
    <name evidence="6" type="ORF">O9570_21555</name>
</gene>
<dbReference type="EMBL" id="MJMN01000008">
    <property type="protein sequence ID" value="OMG90075.1"/>
    <property type="molecule type" value="Genomic_DNA"/>
</dbReference>
<dbReference type="InterPro" id="IPR021095">
    <property type="entry name" value="DUF3734"/>
</dbReference>